<sequence>MRSPIDQPRRMNFIRMVAWSLYLAFNVLRRLLANILRVTYSKGYTDTNSKLSILASRSGGQKKLFELFLNTSAATINL</sequence>
<organism evidence="1 2">
    <name type="scientific">Odynerus spinipes</name>
    <dbReference type="NCBI Taxonomy" id="1348599"/>
    <lineage>
        <taxon>Eukaryota</taxon>
        <taxon>Metazoa</taxon>
        <taxon>Ecdysozoa</taxon>
        <taxon>Arthropoda</taxon>
        <taxon>Hexapoda</taxon>
        <taxon>Insecta</taxon>
        <taxon>Pterygota</taxon>
        <taxon>Neoptera</taxon>
        <taxon>Endopterygota</taxon>
        <taxon>Hymenoptera</taxon>
        <taxon>Apocrita</taxon>
        <taxon>Aculeata</taxon>
        <taxon>Vespoidea</taxon>
        <taxon>Vespidae</taxon>
        <taxon>Eumeninae</taxon>
        <taxon>Odynerus</taxon>
    </lineage>
</organism>
<gene>
    <name evidence="1" type="ORF">KPH14_007081</name>
</gene>
<evidence type="ECO:0000313" key="2">
    <source>
        <dbReference type="Proteomes" id="UP001258017"/>
    </source>
</evidence>
<protein>
    <submittedName>
        <fullName evidence="1">Uncharacterized protein</fullName>
    </submittedName>
</protein>
<dbReference type="Proteomes" id="UP001258017">
    <property type="component" value="Unassembled WGS sequence"/>
</dbReference>
<evidence type="ECO:0000313" key="1">
    <source>
        <dbReference type="EMBL" id="KAK2584753.1"/>
    </source>
</evidence>
<comment type="caution">
    <text evidence="1">The sequence shown here is derived from an EMBL/GenBank/DDBJ whole genome shotgun (WGS) entry which is preliminary data.</text>
</comment>
<keyword evidence="2" id="KW-1185">Reference proteome</keyword>
<reference evidence="1" key="1">
    <citation type="submission" date="2021-08" db="EMBL/GenBank/DDBJ databases">
        <authorList>
            <person name="Misof B."/>
            <person name="Oliver O."/>
            <person name="Podsiadlowski L."/>
            <person name="Donath A."/>
            <person name="Peters R."/>
            <person name="Mayer C."/>
            <person name="Rust J."/>
            <person name="Gunkel S."/>
            <person name="Lesny P."/>
            <person name="Martin S."/>
            <person name="Oeyen J.P."/>
            <person name="Petersen M."/>
            <person name="Panagiotis P."/>
            <person name="Wilbrandt J."/>
            <person name="Tanja T."/>
        </authorList>
    </citation>
    <scope>NUCLEOTIDE SEQUENCE</scope>
    <source>
        <strain evidence="1">GBR_01_08_01A</strain>
        <tissue evidence="1">Thorax + abdomen</tissue>
    </source>
</reference>
<name>A0AAD9RSU5_9HYME</name>
<proteinExistence type="predicted"/>
<dbReference type="AlphaFoldDB" id="A0AAD9RSU5"/>
<accession>A0AAD9RSU5</accession>
<dbReference type="EMBL" id="JAIFRP010000026">
    <property type="protein sequence ID" value="KAK2584753.1"/>
    <property type="molecule type" value="Genomic_DNA"/>
</dbReference>
<reference evidence="1" key="2">
    <citation type="journal article" date="2023" name="Commun. Biol.">
        <title>Intrasexual cuticular hydrocarbon dimorphism in a wasp sheds light on hydrocarbon biosynthesis genes in Hymenoptera.</title>
        <authorList>
            <person name="Moris V.C."/>
            <person name="Podsiadlowski L."/>
            <person name="Martin S."/>
            <person name="Oeyen J.P."/>
            <person name="Donath A."/>
            <person name="Petersen M."/>
            <person name="Wilbrandt J."/>
            <person name="Misof B."/>
            <person name="Liedtke D."/>
            <person name="Thamm M."/>
            <person name="Scheiner R."/>
            <person name="Schmitt T."/>
            <person name="Niehuis O."/>
        </authorList>
    </citation>
    <scope>NUCLEOTIDE SEQUENCE</scope>
    <source>
        <strain evidence="1">GBR_01_08_01A</strain>
    </source>
</reference>